<protein>
    <submittedName>
        <fullName evidence="1">Uncharacterized protein</fullName>
    </submittedName>
</protein>
<accession>F2BAQ2</accession>
<dbReference type="HOGENOM" id="CLU_3244003_0_0_4"/>
<keyword evidence="2" id="KW-1185">Reference proteome</keyword>
<name>F2BAQ2_9NEIS</name>
<dbReference type="AlphaFoldDB" id="F2BAQ2"/>
<comment type="caution">
    <text evidence="1">The sequence shown here is derived from an EMBL/GenBank/DDBJ whole genome shotgun (WGS) entry which is preliminary data.</text>
</comment>
<sequence>HCRATHVGCVAPRRRTRSPPPDQSAPFFKTQTACVACATHPT</sequence>
<evidence type="ECO:0000313" key="2">
    <source>
        <dbReference type="Proteomes" id="UP000004105"/>
    </source>
</evidence>
<reference evidence="1 2" key="1">
    <citation type="submission" date="2011-02" db="EMBL/GenBank/DDBJ databases">
        <authorList>
            <person name="Muzny D."/>
            <person name="Qin X."/>
            <person name="Deng J."/>
            <person name="Jiang H."/>
            <person name="Liu Y."/>
            <person name="Qu J."/>
            <person name="Song X.-Z."/>
            <person name="Zhang L."/>
            <person name="Thornton R."/>
            <person name="Coyle M."/>
            <person name="Francisco L."/>
            <person name="Jackson L."/>
            <person name="Javaid M."/>
            <person name="Korchina V."/>
            <person name="Kovar C."/>
            <person name="Mata R."/>
            <person name="Mathew T."/>
            <person name="Ngo R."/>
            <person name="Nguyen L."/>
            <person name="Nguyen N."/>
            <person name="Okwuonu G."/>
            <person name="Ongeri F."/>
            <person name="Pham C."/>
            <person name="Simmons D."/>
            <person name="Wilczek-Boney K."/>
            <person name="Hale W."/>
            <person name="Jakkamsetti A."/>
            <person name="Pham P."/>
            <person name="Ruth R."/>
            <person name="San Lucas F."/>
            <person name="Warren J."/>
            <person name="Zhang J."/>
            <person name="Zhao Z."/>
            <person name="Zhou C."/>
            <person name="Zhu D."/>
            <person name="Lee S."/>
            <person name="Bess C."/>
            <person name="Blankenburg K."/>
            <person name="Forbes L."/>
            <person name="Fu Q."/>
            <person name="Gubbala S."/>
            <person name="Hirani K."/>
            <person name="Jayaseelan J.C."/>
            <person name="Lara F."/>
            <person name="Munidasa M."/>
            <person name="Palculict T."/>
            <person name="Patil S."/>
            <person name="Pu L.-L."/>
            <person name="Saada N."/>
            <person name="Tang L."/>
            <person name="Weissenberger G."/>
            <person name="Zhu Y."/>
            <person name="Hemphill L."/>
            <person name="Shang Y."/>
            <person name="Youmans B."/>
            <person name="Ayvaz T."/>
            <person name="Ross M."/>
            <person name="Santibanez J."/>
            <person name="Aqrawi P."/>
            <person name="Gross S."/>
            <person name="Joshi V."/>
            <person name="Fowler G."/>
            <person name="Nazareth L."/>
            <person name="Reid J."/>
            <person name="Worley K."/>
            <person name="Petrosino J."/>
            <person name="Highlander S."/>
            <person name="Gibbs R."/>
        </authorList>
    </citation>
    <scope>NUCLEOTIDE SEQUENCE [LARGE SCALE GENOMIC DNA]</scope>
    <source>
        <strain evidence="1 2">ATCC BAA-1200</strain>
    </source>
</reference>
<dbReference type="EMBL" id="AFAY01000015">
    <property type="protein sequence ID" value="EGF11464.1"/>
    <property type="molecule type" value="Genomic_DNA"/>
</dbReference>
<organism evidence="1 2">
    <name type="scientific">Neisseria bacilliformis ATCC BAA-1200</name>
    <dbReference type="NCBI Taxonomy" id="888742"/>
    <lineage>
        <taxon>Bacteria</taxon>
        <taxon>Pseudomonadati</taxon>
        <taxon>Pseudomonadota</taxon>
        <taxon>Betaproteobacteria</taxon>
        <taxon>Neisseriales</taxon>
        <taxon>Neisseriaceae</taxon>
        <taxon>Neisseria</taxon>
    </lineage>
</organism>
<proteinExistence type="predicted"/>
<evidence type="ECO:0000313" key="1">
    <source>
        <dbReference type="EMBL" id="EGF11464.1"/>
    </source>
</evidence>
<feature type="non-terminal residue" evidence="1">
    <location>
        <position position="1"/>
    </location>
</feature>
<dbReference type="Proteomes" id="UP000004105">
    <property type="component" value="Unassembled WGS sequence"/>
</dbReference>
<gene>
    <name evidence="1" type="ORF">HMPREF9123_0806</name>
</gene>